<evidence type="ECO:0000313" key="5">
    <source>
        <dbReference type="EMBL" id="ASF90188.1"/>
    </source>
</evidence>
<dbReference type="PANTHER" id="PTHR13031">
    <property type="entry name" value="RIBONUCLEASE P SUBUNIT P30"/>
    <property type="match status" value="1"/>
</dbReference>
<dbReference type="EMBL" id="KY000235">
    <property type="protein sequence ID" value="ASF90188.1"/>
    <property type="molecule type" value="Genomic_DNA"/>
</dbReference>
<feature type="region of interest" description="Disordered" evidence="4">
    <location>
        <begin position="57"/>
        <end position="82"/>
    </location>
</feature>
<evidence type="ECO:0000256" key="3">
    <source>
        <dbReference type="ARBA" id="ARBA00022694"/>
    </source>
</evidence>
<comment type="subcellular location">
    <subcellularLocation>
        <location evidence="1">Nucleus</location>
    </subcellularLocation>
</comment>
<dbReference type="AlphaFoldDB" id="A0A2D0XHQ0"/>
<proteinExistence type="inferred from homology"/>
<keyword evidence="3" id="KW-0819">tRNA processing</keyword>
<dbReference type="GO" id="GO:0005655">
    <property type="term" value="C:nucleolar ribonuclease P complex"/>
    <property type="evidence" value="ECO:0007669"/>
    <property type="project" value="TreeGrafter"/>
</dbReference>
<dbReference type="SUPFAM" id="SSF89550">
    <property type="entry name" value="PHP domain-like"/>
    <property type="match status" value="1"/>
</dbReference>
<comment type="similarity">
    <text evidence="2">Belongs to the eukaryotic/archaeal RNase P protein component 3 family.</text>
</comment>
<evidence type="ECO:0000256" key="4">
    <source>
        <dbReference type="SAM" id="MobiDB-lite"/>
    </source>
</evidence>
<reference evidence="5" key="1">
    <citation type="submission" date="2016-10" db="EMBL/GenBank/DDBJ databases">
        <title>Phylogenomic data for the living fossil Bartheletia paradoxa suggests that the early evolutionary history of major basidiomycete lineages might not be bifurcate.</title>
        <authorList>
            <person name="Mishra B."/>
            <person name="Choi Y.-J."/>
            <person name="Bauer R."/>
            <person name="Thines M."/>
        </authorList>
    </citation>
    <scope>NUCLEOTIDE SEQUENCE</scope>
</reference>
<dbReference type="GO" id="GO:0003723">
    <property type="term" value="F:RNA binding"/>
    <property type="evidence" value="ECO:0007669"/>
    <property type="project" value="TreeGrafter"/>
</dbReference>
<evidence type="ECO:0000256" key="2">
    <source>
        <dbReference type="ARBA" id="ARBA00007331"/>
    </source>
</evidence>
<feature type="compositionally biased region" description="Basic and acidic residues" evidence="4">
    <location>
        <begin position="67"/>
        <end position="82"/>
    </location>
</feature>
<dbReference type="PANTHER" id="PTHR13031:SF0">
    <property type="entry name" value="RIBONUCLEASE P PROTEIN SUBUNIT P30"/>
    <property type="match status" value="1"/>
</dbReference>
<protein>
    <submittedName>
        <fullName evidence="5">Uncharacterized protein</fullName>
    </submittedName>
</protein>
<dbReference type="GO" id="GO:0008033">
    <property type="term" value="P:tRNA processing"/>
    <property type="evidence" value="ECO:0007669"/>
    <property type="project" value="UniProtKB-KW"/>
</dbReference>
<accession>A0A2D0XHQ0</accession>
<dbReference type="InterPro" id="IPR002738">
    <property type="entry name" value="RNase_P_p30"/>
</dbReference>
<gene>
    <name evidence="5" type="ORF">SPAR05921</name>
</gene>
<dbReference type="InterPro" id="IPR016195">
    <property type="entry name" value="Pol/histidinol_Pase-like"/>
</dbReference>
<dbReference type="Pfam" id="PF01876">
    <property type="entry name" value="RNase_P_p30"/>
    <property type="match status" value="1"/>
</dbReference>
<name>A0A2D0XHQ0_9BASI</name>
<evidence type="ECO:0000256" key="1">
    <source>
        <dbReference type="ARBA" id="ARBA00004123"/>
    </source>
</evidence>
<dbReference type="Gene3D" id="3.20.20.140">
    <property type="entry name" value="Metal-dependent hydrolases"/>
    <property type="match status" value="1"/>
</dbReference>
<sequence>MPPDPLSIFSSEISCCDTPFDALLIPPSPSASANYPMFYDLNVPWPIPLGAGIDVKQSKKASKKKGKEPVLEKGEPDAISERMDPMGLLGEEKRANLERRVEMLIHLGYSVLSFSHTVHTRIIPGVHTNPFPPTSPAPFPHLDSRTVPRPKRHILQLHRLTLVLDEDSFGGNANHGITNANVSLLSTFDILAVRPLTETAFQSACLSLTALAPHSIDIISLDLASSPRLPFHLKRSTVSKALEGGAVFEICYTGAVSGEIGERRNLIAGAREVIRITGGKGVVLSGEVEEMMGLRGPFDVINL</sequence>
<organism evidence="5">
    <name type="scientific">Bartheletia paradoxa</name>
    <dbReference type="NCBI Taxonomy" id="669517"/>
    <lineage>
        <taxon>Eukaryota</taxon>
        <taxon>Fungi</taxon>
        <taxon>Dikarya</taxon>
        <taxon>Basidiomycota</taxon>
        <taxon>Agaricomycotina</taxon>
        <taxon>Bartheletiomycetes</taxon>
        <taxon>Bartheletiales</taxon>
        <taxon>Bartheletiaceae</taxon>
        <taxon>Bartheletia</taxon>
    </lineage>
</organism>